<dbReference type="AlphaFoldDB" id="A0A9W4T473"/>
<organism evidence="2 3">
    <name type="scientific">Funneliformis geosporum</name>
    <dbReference type="NCBI Taxonomy" id="1117311"/>
    <lineage>
        <taxon>Eukaryota</taxon>
        <taxon>Fungi</taxon>
        <taxon>Fungi incertae sedis</taxon>
        <taxon>Mucoromycota</taxon>
        <taxon>Glomeromycotina</taxon>
        <taxon>Glomeromycetes</taxon>
        <taxon>Glomerales</taxon>
        <taxon>Glomeraceae</taxon>
        <taxon>Funneliformis</taxon>
    </lineage>
</organism>
<comment type="caution">
    <text evidence="2">The sequence shown here is derived from an EMBL/GenBank/DDBJ whole genome shotgun (WGS) entry which is preliminary data.</text>
</comment>
<accession>A0A9W4T473</accession>
<proteinExistence type="predicted"/>
<keyword evidence="3" id="KW-1185">Reference proteome</keyword>
<evidence type="ECO:0000256" key="1">
    <source>
        <dbReference type="SAM" id="MobiDB-lite"/>
    </source>
</evidence>
<dbReference type="Proteomes" id="UP001153678">
    <property type="component" value="Unassembled WGS sequence"/>
</dbReference>
<dbReference type="EMBL" id="CAMKVN010007745">
    <property type="protein sequence ID" value="CAI2191801.1"/>
    <property type="molecule type" value="Genomic_DNA"/>
</dbReference>
<feature type="region of interest" description="Disordered" evidence="1">
    <location>
        <begin position="44"/>
        <end position="64"/>
    </location>
</feature>
<gene>
    <name evidence="2" type="ORF">FWILDA_LOCUS15254</name>
</gene>
<reference evidence="2" key="1">
    <citation type="submission" date="2022-08" db="EMBL/GenBank/DDBJ databases">
        <authorList>
            <person name="Kallberg Y."/>
            <person name="Tangrot J."/>
            <person name="Rosling A."/>
        </authorList>
    </citation>
    <scope>NUCLEOTIDE SEQUENCE</scope>
    <source>
        <strain evidence="2">Wild A</strain>
    </source>
</reference>
<name>A0A9W4T473_9GLOM</name>
<evidence type="ECO:0000313" key="2">
    <source>
        <dbReference type="EMBL" id="CAI2191801.1"/>
    </source>
</evidence>
<evidence type="ECO:0000313" key="3">
    <source>
        <dbReference type="Proteomes" id="UP001153678"/>
    </source>
</evidence>
<sequence length="64" mass="7022">MTIHNIIENIILNEDTPSNMISPSINVSSNIVPTTEMDVDTSLDNFVNPTPISPPKLTTNDSMH</sequence>
<feature type="non-terminal residue" evidence="2">
    <location>
        <position position="64"/>
    </location>
</feature>
<protein>
    <submittedName>
        <fullName evidence="2">17196_t:CDS:1</fullName>
    </submittedName>
</protein>